<evidence type="ECO:0008006" key="4">
    <source>
        <dbReference type="Google" id="ProtNLM"/>
    </source>
</evidence>
<dbReference type="Proteomes" id="UP001522868">
    <property type="component" value="Unassembled WGS sequence"/>
</dbReference>
<protein>
    <recommendedName>
        <fullName evidence="4">ESX-1 secretion-associated protein</fullName>
    </recommendedName>
</protein>
<sequence>MTDVVRGEGALRAFKAQVDKLLTEFEGGAAGKTRVADPGVTRDSLGTGMCFAEADGFYTQYNRVHQSLITLSKSLNDQIELYRLGVHAADVGYDDVDDDTRRNFHSIYTKLDKAWDKAQKAAKAPEQPESPDATEDMG</sequence>
<dbReference type="EMBL" id="JALPTH010000026">
    <property type="protein sequence ID" value="MCK8680403.1"/>
    <property type="molecule type" value="Genomic_DNA"/>
</dbReference>
<evidence type="ECO:0000313" key="2">
    <source>
        <dbReference type="EMBL" id="MCK8680403.1"/>
    </source>
</evidence>
<evidence type="ECO:0000256" key="1">
    <source>
        <dbReference type="SAM" id="MobiDB-lite"/>
    </source>
</evidence>
<gene>
    <name evidence="2" type="ORF">M1O15_23995</name>
</gene>
<reference evidence="2 3" key="1">
    <citation type="submission" date="2022-04" db="EMBL/GenBank/DDBJ databases">
        <title>Streptomyces sp. nov. LCR6-01 isolated from Lichen of Dirinaria sp.</title>
        <authorList>
            <person name="Kanchanasin P."/>
            <person name="Tanasupawat S."/>
            <person name="Phongsopitanun W."/>
        </authorList>
    </citation>
    <scope>NUCLEOTIDE SEQUENCE [LARGE SCALE GENOMIC DNA]</scope>
    <source>
        <strain evidence="2 3">LCR6-01</strain>
    </source>
</reference>
<name>A0ABT0IGE1_9ACTN</name>
<accession>A0ABT0IGE1</accession>
<proteinExistence type="predicted"/>
<feature type="region of interest" description="Disordered" evidence="1">
    <location>
        <begin position="118"/>
        <end position="138"/>
    </location>
</feature>
<comment type="caution">
    <text evidence="2">The sequence shown here is derived from an EMBL/GenBank/DDBJ whole genome shotgun (WGS) entry which is preliminary data.</text>
</comment>
<keyword evidence="3" id="KW-1185">Reference proteome</keyword>
<evidence type="ECO:0000313" key="3">
    <source>
        <dbReference type="Proteomes" id="UP001522868"/>
    </source>
</evidence>
<organism evidence="2 3">
    <name type="scientific">Streptomyces lichenis</name>
    <dbReference type="NCBI Taxonomy" id="2306967"/>
    <lineage>
        <taxon>Bacteria</taxon>
        <taxon>Bacillati</taxon>
        <taxon>Actinomycetota</taxon>
        <taxon>Actinomycetes</taxon>
        <taxon>Kitasatosporales</taxon>
        <taxon>Streptomycetaceae</taxon>
        <taxon>Streptomyces</taxon>
    </lineage>
</organism>